<gene>
    <name evidence="2" type="ORF">ARMGADRAFT_795485</name>
</gene>
<dbReference type="OMA" id="HATMENG"/>
<dbReference type="AlphaFoldDB" id="A0A2H3E1U6"/>
<sequence length="318" mass="35437">MLSRLFRAFPLLEELINSLTESPEQPSNSDSEVLGILDLVLSTVGRLRALSDASRSGARQWTIPFWLLLIRSLAFVCYDKSYAMQEAAFVRPRLSYVRSFIEDGHASLLISHIVEDIQRPRSVVNDEASGQSMMTAERSNEEWQEESDSETSYDDESSSETSYECTEASTDLTSAQSSYVPLDAQILASWRHPNSVVLPFLCVTDEEDIFSLMGGVLHLRSTWGISEPAIGIILSKTGFVGRVVLGWVDKVCPDPEVLPAVRFAYGDETRTDASLGVYDLTDPVSAVKFRSSSLASEHTLRESWHSAVHRRSNNFRGD</sequence>
<reference evidence="3" key="1">
    <citation type="journal article" date="2017" name="Nat. Ecol. Evol.">
        <title>Genome expansion and lineage-specific genetic innovations in the forest pathogenic fungi Armillaria.</title>
        <authorList>
            <person name="Sipos G."/>
            <person name="Prasanna A.N."/>
            <person name="Walter M.C."/>
            <person name="O'Connor E."/>
            <person name="Balint B."/>
            <person name="Krizsan K."/>
            <person name="Kiss B."/>
            <person name="Hess J."/>
            <person name="Varga T."/>
            <person name="Slot J."/>
            <person name="Riley R."/>
            <person name="Boka B."/>
            <person name="Rigling D."/>
            <person name="Barry K."/>
            <person name="Lee J."/>
            <person name="Mihaltcheva S."/>
            <person name="LaButti K."/>
            <person name="Lipzen A."/>
            <person name="Waldron R."/>
            <person name="Moloney N.M."/>
            <person name="Sperisen C."/>
            <person name="Kredics L."/>
            <person name="Vagvoelgyi C."/>
            <person name="Patrignani A."/>
            <person name="Fitzpatrick D."/>
            <person name="Nagy I."/>
            <person name="Doyle S."/>
            <person name="Anderson J.B."/>
            <person name="Grigoriev I.V."/>
            <person name="Gueldener U."/>
            <person name="Muensterkoetter M."/>
            <person name="Nagy L.G."/>
        </authorList>
    </citation>
    <scope>NUCLEOTIDE SEQUENCE [LARGE SCALE GENOMIC DNA]</scope>
    <source>
        <strain evidence="3">Ar21-2</strain>
    </source>
</reference>
<feature type="region of interest" description="Disordered" evidence="1">
    <location>
        <begin position="124"/>
        <end position="167"/>
    </location>
</feature>
<dbReference type="OrthoDB" id="2919059at2759"/>
<organism evidence="2 3">
    <name type="scientific">Armillaria gallica</name>
    <name type="common">Bulbous honey fungus</name>
    <name type="synonym">Armillaria bulbosa</name>
    <dbReference type="NCBI Taxonomy" id="47427"/>
    <lineage>
        <taxon>Eukaryota</taxon>
        <taxon>Fungi</taxon>
        <taxon>Dikarya</taxon>
        <taxon>Basidiomycota</taxon>
        <taxon>Agaricomycotina</taxon>
        <taxon>Agaricomycetes</taxon>
        <taxon>Agaricomycetidae</taxon>
        <taxon>Agaricales</taxon>
        <taxon>Marasmiineae</taxon>
        <taxon>Physalacriaceae</taxon>
        <taxon>Armillaria</taxon>
    </lineage>
</organism>
<accession>A0A2H3E1U6</accession>
<proteinExistence type="predicted"/>
<feature type="compositionally biased region" description="Acidic residues" evidence="1">
    <location>
        <begin position="142"/>
        <end position="158"/>
    </location>
</feature>
<keyword evidence="3" id="KW-1185">Reference proteome</keyword>
<dbReference type="Proteomes" id="UP000217790">
    <property type="component" value="Unassembled WGS sequence"/>
</dbReference>
<evidence type="ECO:0000313" key="3">
    <source>
        <dbReference type="Proteomes" id="UP000217790"/>
    </source>
</evidence>
<protein>
    <submittedName>
        <fullName evidence="2">Uncharacterized protein</fullName>
    </submittedName>
</protein>
<evidence type="ECO:0000256" key="1">
    <source>
        <dbReference type="SAM" id="MobiDB-lite"/>
    </source>
</evidence>
<name>A0A2H3E1U6_ARMGA</name>
<evidence type="ECO:0000313" key="2">
    <source>
        <dbReference type="EMBL" id="PBK95307.1"/>
    </source>
</evidence>
<dbReference type="EMBL" id="KZ293652">
    <property type="protein sequence ID" value="PBK95307.1"/>
    <property type="molecule type" value="Genomic_DNA"/>
</dbReference>
<dbReference type="InParanoid" id="A0A2H3E1U6"/>